<organism evidence="7 12">
    <name type="scientific">Enterococcus casseliflavus</name>
    <name type="common">Enterococcus flavescens</name>
    <dbReference type="NCBI Taxonomy" id="37734"/>
    <lineage>
        <taxon>Bacteria</taxon>
        <taxon>Bacillati</taxon>
        <taxon>Bacillota</taxon>
        <taxon>Bacilli</taxon>
        <taxon>Lactobacillales</taxon>
        <taxon>Enterococcaceae</taxon>
        <taxon>Enterococcus</taxon>
    </lineage>
</organism>
<keyword evidence="9" id="KW-0378">Hydrolase</keyword>
<dbReference type="Proteomes" id="UP001268896">
    <property type="component" value="Unassembled WGS sequence"/>
</dbReference>
<evidence type="ECO:0000313" key="9">
    <source>
        <dbReference type="EMBL" id="QGN28741.1"/>
    </source>
</evidence>
<evidence type="ECO:0000313" key="8">
    <source>
        <dbReference type="EMBL" id="MDT2981135.1"/>
    </source>
</evidence>
<dbReference type="RefSeq" id="WP_010747705.1">
    <property type="nucleotide sequence ID" value="NZ_BAAAXK010000016.1"/>
</dbReference>
<dbReference type="EMBL" id="JARQDV010000005">
    <property type="protein sequence ID" value="MDT2965097.1"/>
    <property type="molecule type" value="Genomic_DNA"/>
</dbReference>
<proteinExistence type="predicted"/>
<comment type="subcellular location">
    <subcellularLocation>
        <location evidence="1">Membrane</location>
        <topology evidence="1">Single-pass membrane protein</topology>
    </subcellularLocation>
</comment>
<feature type="transmembrane region" description="Helical" evidence="6">
    <location>
        <begin position="21"/>
        <end position="44"/>
    </location>
</feature>
<evidence type="ECO:0000313" key="7">
    <source>
        <dbReference type="EMBL" id="MDT2965097.1"/>
    </source>
</evidence>
<evidence type="ECO:0000256" key="1">
    <source>
        <dbReference type="ARBA" id="ARBA00004167"/>
    </source>
</evidence>
<dbReference type="Pfam" id="PF04228">
    <property type="entry name" value="Zn_peptidase"/>
    <property type="match status" value="1"/>
</dbReference>
<sequence length="296" mass="32603">MKWRGGRQSRNVDDRTGRSSGSGGMLAAGGGIGTVIIAVLFFLFSGGDLNSLPDVLGGSGQAANYQTENVGTSEYTEEKEFSAVVFGYLEDYWQDVFQERQETYQDPTLVLFTGSVQSACGYATSQVGPFYCPADENVYLDLSFANELSDKYGASGDFAMAYVIAHEVGHHVQNELGITQQLDKIRQQVSEKEYNQYSVRLELQADYLAGTFAKYLQGETYQGQPILEAGDIQEAITAANAIGDDTLQKEYQGYVVPDSFTHGTSQQRVDWFNRGYRYGDLAHGDTFNVDSLDLSK</sequence>
<dbReference type="GO" id="GO:0008237">
    <property type="term" value="F:metallopeptidase activity"/>
    <property type="evidence" value="ECO:0007669"/>
    <property type="project" value="UniProtKB-KW"/>
</dbReference>
<dbReference type="EMBL" id="JARQDZ010000001">
    <property type="protein sequence ID" value="MDT2981135.1"/>
    <property type="molecule type" value="Genomic_DNA"/>
</dbReference>
<dbReference type="GO" id="GO:0016020">
    <property type="term" value="C:membrane"/>
    <property type="evidence" value="ECO:0007669"/>
    <property type="project" value="UniProtKB-SubCell"/>
</dbReference>
<accession>A0AAQ1KJ32</accession>
<keyword evidence="3 6" id="KW-1133">Transmembrane helix</keyword>
<evidence type="ECO:0000256" key="3">
    <source>
        <dbReference type="ARBA" id="ARBA00022989"/>
    </source>
</evidence>
<evidence type="ECO:0000313" key="12">
    <source>
        <dbReference type="Proteomes" id="UP001268896"/>
    </source>
</evidence>
<dbReference type="PANTHER" id="PTHR30168">
    <property type="entry name" value="PUTATIVE MEMBRANE PROTEIN YPFJ"/>
    <property type="match status" value="1"/>
</dbReference>
<keyword evidence="2 6" id="KW-0812">Transmembrane</keyword>
<evidence type="ECO:0000313" key="11">
    <source>
        <dbReference type="Proteomes" id="UP001253851"/>
    </source>
</evidence>
<dbReference type="Proteomes" id="UP000422837">
    <property type="component" value="Chromosome"/>
</dbReference>
<evidence type="ECO:0000256" key="6">
    <source>
        <dbReference type="SAM" id="Phobius"/>
    </source>
</evidence>
<reference evidence="7 11" key="2">
    <citation type="submission" date="2023-03" db="EMBL/GenBank/DDBJ databases">
        <authorList>
            <person name="Shen W."/>
            <person name="Cai J."/>
        </authorList>
    </citation>
    <scope>NUCLEOTIDE SEQUENCE</scope>
    <source>
        <strain evidence="8 11">B516</strain>
        <strain evidence="7">K72-2</strain>
    </source>
</reference>
<dbReference type="EMBL" id="CP046123">
    <property type="protein sequence ID" value="QGN28741.1"/>
    <property type="molecule type" value="Genomic_DNA"/>
</dbReference>
<evidence type="ECO:0000256" key="2">
    <source>
        <dbReference type="ARBA" id="ARBA00022692"/>
    </source>
</evidence>
<evidence type="ECO:0000313" key="10">
    <source>
        <dbReference type="Proteomes" id="UP000422837"/>
    </source>
</evidence>
<feature type="region of interest" description="Disordered" evidence="5">
    <location>
        <begin position="1"/>
        <end position="23"/>
    </location>
</feature>
<evidence type="ECO:0000256" key="4">
    <source>
        <dbReference type="ARBA" id="ARBA00023136"/>
    </source>
</evidence>
<dbReference type="PANTHER" id="PTHR30168:SF0">
    <property type="entry name" value="INNER MEMBRANE PROTEIN"/>
    <property type="match status" value="1"/>
</dbReference>
<keyword evidence="9" id="KW-0645">Protease</keyword>
<evidence type="ECO:0000256" key="5">
    <source>
        <dbReference type="SAM" id="MobiDB-lite"/>
    </source>
</evidence>
<keyword evidence="4 6" id="KW-0472">Membrane</keyword>
<name>A0AAQ1KJ32_ENTCA</name>
<protein>
    <submittedName>
        <fullName evidence="9">Metalloprotease</fullName>
    </submittedName>
    <submittedName>
        <fullName evidence="7">Zinc metallopeptidase</fullName>
    </submittedName>
</protein>
<keyword evidence="9" id="KW-0482">Metalloprotease</keyword>
<gene>
    <name evidence="9" type="ORF">GFU50_04150</name>
    <name evidence="7" type="ORF">P7I32_10755</name>
    <name evidence="8" type="ORF">P7I34_00580</name>
</gene>
<dbReference type="AlphaFoldDB" id="A0AAQ1KJ32"/>
<dbReference type="Proteomes" id="UP001253851">
    <property type="component" value="Unassembled WGS sequence"/>
</dbReference>
<reference evidence="9 10" key="1">
    <citation type="submission" date="2019-11" db="EMBL/GenBank/DDBJ databases">
        <title>Detection and genome characteristic of a blood enterococcus casselifavus isolate from Zhengzhou,china.</title>
        <authorList>
            <person name="Wen P."/>
        </authorList>
    </citation>
    <scope>NUCLEOTIDE SEQUENCE [LARGE SCALE GENOMIC DNA]</scope>
    <source>
        <strain evidence="9 10">EC291</strain>
    </source>
</reference>
<dbReference type="InterPro" id="IPR007343">
    <property type="entry name" value="Uncharacterised_pept_Zn_put"/>
</dbReference>